<sequence length="382" mass="44396">MEGTSQRKKKRGTLVCFPYNMYDELTFQLSPRQKEAIEDSGFGNLLKINKIYIDRNLCNAITRSYDKEKKAFTINGTFVMMTLDDVDCLLGLPSKGEEIFEAPKINKPELFNLYDNHFIQRLILFLVGSFICPTTQRYVCSEYLNLVDDVEKNEATKLVKSNPESTNIDYLMYKCLQIWYWIVNDIRGTIDCKEISGKKEQTKDSETHSNQNIQCTSDEEDSNQCNQSSKRLTGPTGRTYKSTNRTDFCYESRVYIEKEDLTKKNIHKSPSKNALREKGIRGDGNAFLEQAIKTCLLNVEGAHVESNNPRDKQWIRDMAREYLPFDMIFLPINIKETHWYLAVLNTKRHEMQILDSLAKPKDMKTFRQDLAGILIKFELNKI</sequence>
<keyword evidence="3" id="KW-0378">Hydrolase</keyword>
<dbReference type="Gramene" id="ONIVA06G13860.1">
    <property type="protein sequence ID" value="ONIVA06G13860.1"/>
    <property type="gene ID" value="ONIVA06G13860"/>
</dbReference>
<dbReference type="PROSITE" id="PS50600">
    <property type="entry name" value="ULP_PROTEASE"/>
    <property type="match status" value="1"/>
</dbReference>
<reference evidence="6" key="2">
    <citation type="submission" date="2018-04" db="EMBL/GenBank/DDBJ databases">
        <title>OnivRS2 (Oryza nivara Reference Sequence Version 2).</title>
        <authorList>
            <person name="Zhang J."/>
            <person name="Kudrna D."/>
            <person name="Lee S."/>
            <person name="Talag J."/>
            <person name="Rajasekar S."/>
            <person name="Welchert J."/>
            <person name="Hsing Y.-I."/>
            <person name="Wing R.A."/>
        </authorList>
    </citation>
    <scope>NUCLEOTIDE SEQUENCE [LARGE SCALE GENOMIC DNA]</scope>
    <source>
        <strain evidence="6">SL10</strain>
    </source>
</reference>
<feature type="region of interest" description="Disordered" evidence="4">
    <location>
        <begin position="198"/>
        <end position="238"/>
    </location>
</feature>
<evidence type="ECO:0000256" key="3">
    <source>
        <dbReference type="ARBA" id="ARBA00022801"/>
    </source>
</evidence>
<evidence type="ECO:0000256" key="2">
    <source>
        <dbReference type="ARBA" id="ARBA00022670"/>
    </source>
</evidence>
<keyword evidence="2" id="KW-0645">Protease</keyword>
<feature type="domain" description="Ubiquitin-like protease family profile" evidence="5">
    <location>
        <begin position="233"/>
        <end position="382"/>
    </location>
</feature>
<dbReference type="GO" id="GO:0006508">
    <property type="term" value="P:proteolysis"/>
    <property type="evidence" value="ECO:0007669"/>
    <property type="project" value="UniProtKB-KW"/>
</dbReference>
<dbReference type="HOGENOM" id="CLU_009900_1_0_1"/>
<dbReference type="InterPro" id="IPR038765">
    <property type="entry name" value="Papain-like_cys_pep_sf"/>
</dbReference>
<reference evidence="6" key="1">
    <citation type="submission" date="2015-04" db="UniProtKB">
        <authorList>
            <consortium name="EnsemblPlants"/>
        </authorList>
    </citation>
    <scope>IDENTIFICATION</scope>
    <source>
        <strain evidence="6">SL10</strain>
    </source>
</reference>
<keyword evidence="7" id="KW-1185">Reference proteome</keyword>
<proteinExistence type="inferred from homology"/>
<accession>A0A0E0HPI4</accession>
<evidence type="ECO:0000256" key="1">
    <source>
        <dbReference type="ARBA" id="ARBA00005234"/>
    </source>
</evidence>
<dbReference type="SUPFAM" id="SSF54001">
    <property type="entry name" value="Cysteine proteinases"/>
    <property type="match status" value="1"/>
</dbReference>
<evidence type="ECO:0000256" key="4">
    <source>
        <dbReference type="SAM" id="MobiDB-lite"/>
    </source>
</evidence>
<protein>
    <recommendedName>
        <fullName evidence="5">Ubiquitin-like protease family profile domain-containing protein</fullName>
    </recommendedName>
</protein>
<dbReference type="AlphaFoldDB" id="A0A0E0HPI4"/>
<evidence type="ECO:0000313" key="6">
    <source>
        <dbReference type="EnsemblPlants" id="ONIVA06G13860.1"/>
    </source>
</evidence>
<dbReference type="Pfam" id="PF02902">
    <property type="entry name" value="Peptidase_C48"/>
    <property type="match status" value="1"/>
</dbReference>
<dbReference type="OMA" id="QWIRDMA"/>
<dbReference type="Gene3D" id="3.40.395.10">
    <property type="entry name" value="Adenoviral Proteinase, Chain A"/>
    <property type="match status" value="1"/>
</dbReference>
<evidence type="ECO:0000313" key="7">
    <source>
        <dbReference type="Proteomes" id="UP000006591"/>
    </source>
</evidence>
<feature type="compositionally biased region" description="Basic and acidic residues" evidence="4">
    <location>
        <begin position="198"/>
        <end position="207"/>
    </location>
</feature>
<comment type="similarity">
    <text evidence="1">Belongs to the peptidase C48 family.</text>
</comment>
<dbReference type="InterPro" id="IPR003653">
    <property type="entry name" value="Peptidase_C48_C"/>
</dbReference>
<evidence type="ECO:0000259" key="5">
    <source>
        <dbReference type="PROSITE" id="PS50600"/>
    </source>
</evidence>
<dbReference type="EnsemblPlants" id="ONIVA06G13860.1">
    <property type="protein sequence ID" value="ONIVA06G13860.1"/>
    <property type="gene ID" value="ONIVA06G13860"/>
</dbReference>
<dbReference type="STRING" id="4536.A0A0E0HPI4"/>
<dbReference type="Proteomes" id="UP000006591">
    <property type="component" value="Chromosome 6"/>
</dbReference>
<organism evidence="6">
    <name type="scientific">Oryza nivara</name>
    <name type="common">Indian wild rice</name>
    <name type="synonym">Oryza sativa f. spontanea</name>
    <dbReference type="NCBI Taxonomy" id="4536"/>
    <lineage>
        <taxon>Eukaryota</taxon>
        <taxon>Viridiplantae</taxon>
        <taxon>Streptophyta</taxon>
        <taxon>Embryophyta</taxon>
        <taxon>Tracheophyta</taxon>
        <taxon>Spermatophyta</taxon>
        <taxon>Magnoliopsida</taxon>
        <taxon>Liliopsida</taxon>
        <taxon>Poales</taxon>
        <taxon>Poaceae</taxon>
        <taxon>BOP clade</taxon>
        <taxon>Oryzoideae</taxon>
        <taxon>Oryzeae</taxon>
        <taxon>Oryzinae</taxon>
        <taxon>Oryza</taxon>
    </lineage>
</organism>
<dbReference type="GO" id="GO:0008234">
    <property type="term" value="F:cysteine-type peptidase activity"/>
    <property type="evidence" value="ECO:0007669"/>
    <property type="project" value="InterPro"/>
</dbReference>
<name>A0A0E0HPI4_ORYNI</name>